<dbReference type="Proteomes" id="UP000548476">
    <property type="component" value="Unassembled WGS sequence"/>
</dbReference>
<dbReference type="Gene3D" id="3.40.50.970">
    <property type="match status" value="1"/>
</dbReference>
<evidence type="ECO:0000313" key="6">
    <source>
        <dbReference type="Proteomes" id="UP000548476"/>
    </source>
</evidence>
<dbReference type="Pfam" id="PF00456">
    <property type="entry name" value="Transketolase_N"/>
    <property type="match status" value="1"/>
</dbReference>
<organism evidence="5 6">
    <name type="scientific">Phytomonospora endophytica</name>
    <dbReference type="NCBI Taxonomy" id="714109"/>
    <lineage>
        <taxon>Bacteria</taxon>
        <taxon>Bacillati</taxon>
        <taxon>Actinomycetota</taxon>
        <taxon>Actinomycetes</taxon>
        <taxon>Micromonosporales</taxon>
        <taxon>Micromonosporaceae</taxon>
        <taxon>Phytomonospora</taxon>
    </lineage>
</organism>
<dbReference type="GO" id="GO:0004802">
    <property type="term" value="F:transketolase activity"/>
    <property type="evidence" value="ECO:0007669"/>
    <property type="project" value="UniProtKB-EC"/>
</dbReference>
<dbReference type="SUPFAM" id="SSF52518">
    <property type="entry name" value="Thiamin diphosphate-binding fold (THDP-binding)"/>
    <property type="match status" value="1"/>
</dbReference>
<evidence type="ECO:0000256" key="2">
    <source>
        <dbReference type="ARBA" id="ARBA00007131"/>
    </source>
</evidence>
<gene>
    <name evidence="5" type="ORF">HNR73_002976</name>
</gene>
<comment type="similarity">
    <text evidence="2">Belongs to the transketolase family.</text>
</comment>
<dbReference type="RefSeq" id="WP_184787990.1">
    <property type="nucleotide sequence ID" value="NZ_BONT01000007.1"/>
</dbReference>
<dbReference type="AlphaFoldDB" id="A0A841FRD9"/>
<keyword evidence="3" id="KW-0786">Thiamine pyrophosphate</keyword>
<reference evidence="5 6" key="1">
    <citation type="submission" date="2020-08" db="EMBL/GenBank/DDBJ databases">
        <title>Genomic Encyclopedia of Type Strains, Phase IV (KMG-IV): sequencing the most valuable type-strain genomes for metagenomic binning, comparative biology and taxonomic classification.</title>
        <authorList>
            <person name="Goeker M."/>
        </authorList>
    </citation>
    <scope>NUCLEOTIDE SEQUENCE [LARGE SCALE GENOMIC DNA]</scope>
    <source>
        <strain evidence="5 6">YIM 65646</strain>
    </source>
</reference>
<dbReference type="PANTHER" id="PTHR47514:SF1">
    <property type="entry name" value="TRANSKETOLASE N-TERMINAL SECTION-RELATED"/>
    <property type="match status" value="1"/>
</dbReference>
<proteinExistence type="inferred from homology"/>
<evidence type="ECO:0000259" key="4">
    <source>
        <dbReference type="Pfam" id="PF00456"/>
    </source>
</evidence>
<accession>A0A841FRD9</accession>
<dbReference type="GO" id="GO:0000287">
    <property type="term" value="F:magnesium ion binding"/>
    <property type="evidence" value="ECO:0007669"/>
    <property type="project" value="UniProtKB-ARBA"/>
</dbReference>
<feature type="domain" description="Transketolase N-terminal" evidence="4">
    <location>
        <begin position="33"/>
        <end position="210"/>
    </location>
</feature>
<evidence type="ECO:0000313" key="5">
    <source>
        <dbReference type="EMBL" id="MBB6035119.1"/>
    </source>
</evidence>
<sequence>MTVTSARFGYDDLRGLITRVVDVKHAPEDSTLDVLWTLYDRVLDLSPERLDSPDRDRFYLSKGHNPGSFYAVLAAKGYLPDAWLDEAFTAGSRLGGHPDRTLVPGAEISSGSLGHGLPLAVGTALGLRAQGLLKPRIYVLLGDAELDEGTNHEAMAYAGATGLDNITVVVVDNGSASHGWPGGIASRFTAQGWSASEVDGRDHDAIEAGLRGHHGTGPHAVVAFATSSI</sequence>
<dbReference type="EMBL" id="JACHGT010000006">
    <property type="protein sequence ID" value="MBB6035119.1"/>
    <property type="molecule type" value="Genomic_DNA"/>
</dbReference>
<dbReference type="InterPro" id="IPR029061">
    <property type="entry name" value="THDP-binding"/>
</dbReference>
<evidence type="ECO:0000256" key="3">
    <source>
        <dbReference type="ARBA" id="ARBA00023052"/>
    </source>
</evidence>
<dbReference type="PANTHER" id="PTHR47514">
    <property type="entry name" value="TRANSKETOLASE N-TERMINAL SECTION-RELATED"/>
    <property type="match status" value="1"/>
</dbReference>
<evidence type="ECO:0000256" key="1">
    <source>
        <dbReference type="ARBA" id="ARBA00001964"/>
    </source>
</evidence>
<name>A0A841FRD9_9ACTN</name>
<keyword evidence="5" id="KW-0808">Transferase</keyword>
<comment type="cofactor">
    <cofactor evidence="1">
        <name>thiamine diphosphate</name>
        <dbReference type="ChEBI" id="CHEBI:58937"/>
    </cofactor>
</comment>
<keyword evidence="6" id="KW-1185">Reference proteome</keyword>
<dbReference type="EC" id="2.2.1.1" evidence="5"/>
<protein>
    <submittedName>
        <fullName evidence="5">Transketolase</fullName>
        <ecNumber evidence="5">2.2.1.1</ecNumber>
    </submittedName>
</protein>
<dbReference type="InterPro" id="IPR005474">
    <property type="entry name" value="Transketolase_N"/>
</dbReference>
<comment type="caution">
    <text evidence="5">The sequence shown here is derived from an EMBL/GenBank/DDBJ whole genome shotgun (WGS) entry which is preliminary data.</text>
</comment>